<evidence type="ECO:0000313" key="6">
    <source>
        <dbReference type="Proteomes" id="UP001331761"/>
    </source>
</evidence>
<dbReference type="InterPro" id="IPR037171">
    <property type="entry name" value="NagB/RpiA_transferase-like"/>
</dbReference>
<feature type="domain" description="Acetyl-CoA hydrolase/transferase C-terminal" evidence="4">
    <location>
        <begin position="231"/>
        <end position="361"/>
    </location>
</feature>
<dbReference type="EMBL" id="WIXE01009474">
    <property type="protein sequence ID" value="KAK5978403.1"/>
    <property type="molecule type" value="Genomic_DNA"/>
</dbReference>
<evidence type="ECO:0008006" key="7">
    <source>
        <dbReference type="Google" id="ProtNLM"/>
    </source>
</evidence>
<dbReference type="AlphaFoldDB" id="A0AAN8G0Q7"/>
<dbReference type="GO" id="GO:0005739">
    <property type="term" value="C:mitochondrion"/>
    <property type="evidence" value="ECO:0007669"/>
    <property type="project" value="TreeGrafter"/>
</dbReference>
<dbReference type="Gene3D" id="3.40.1080.20">
    <property type="entry name" value="Acetyl-CoA hydrolase/transferase C-terminal domain"/>
    <property type="match status" value="2"/>
</dbReference>
<evidence type="ECO:0000256" key="1">
    <source>
        <dbReference type="ARBA" id="ARBA00009632"/>
    </source>
</evidence>
<feature type="domain" description="Acetyl-CoA hydrolase/transferase C-terminal" evidence="4">
    <location>
        <begin position="604"/>
        <end position="758"/>
    </location>
</feature>
<dbReference type="Pfam" id="PF02550">
    <property type="entry name" value="AcetylCoA_hydro"/>
    <property type="match status" value="1"/>
</dbReference>
<dbReference type="GO" id="GO:0006083">
    <property type="term" value="P:acetate metabolic process"/>
    <property type="evidence" value="ECO:0007669"/>
    <property type="project" value="InterPro"/>
</dbReference>
<dbReference type="Gene3D" id="3.30.750.70">
    <property type="entry name" value="4-hydroxybutyrate coenzyme like domains"/>
    <property type="match status" value="2"/>
</dbReference>
<feature type="domain" description="Acetyl-CoA hydrolase/transferase N-terminal" evidence="3">
    <location>
        <begin position="9"/>
        <end position="127"/>
    </location>
</feature>
<proteinExistence type="inferred from homology"/>
<dbReference type="InterPro" id="IPR038460">
    <property type="entry name" value="AcetylCoA_hyd_C_sf"/>
</dbReference>
<feature type="region of interest" description="Disordered" evidence="2">
    <location>
        <begin position="503"/>
        <end position="522"/>
    </location>
</feature>
<dbReference type="GO" id="GO:0008775">
    <property type="term" value="F:acetate CoA-transferase activity"/>
    <property type="evidence" value="ECO:0007669"/>
    <property type="project" value="InterPro"/>
</dbReference>
<comment type="caution">
    <text evidence="5">The sequence shown here is derived from an EMBL/GenBank/DDBJ whole genome shotgun (WGS) entry which is preliminary data.</text>
</comment>
<dbReference type="Gene3D" id="3.40.1080.10">
    <property type="entry name" value="Glutaconate Coenzyme A-transferase"/>
    <property type="match status" value="2"/>
</dbReference>
<evidence type="ECO:0000259" key="3">
    <source>
        <dbReference type="Pfam" id="PF02550"/>
    </source>
</evidence>
<keyword evidence="6" id="KW-1185">Reference proteome</keyword>
<protein>
    <recommendedName>
        <fullName evidence="7">Acetyl-CoA hydrolase</fullName>
    </recommendedName>
</protein>
<sequence>MPIPGKSPKRVTADEAMSAIASGDHIYIHGLASTPTELLEALRRRVDSHGLTDLRPMHHIIGKKSPWTDEKYFGKIRSNCLFVCGNTRNLVKQGQADYIPVFLSDMPSYFYDKSFPVDVALISVSPPALSSPNIPTTHGNTWIHQSHIDFLVESNAELGTPKQSALSEDEIKIGKLVADNLVDNGATLQLDLGIHTELLGEGVIDLVNKGIINNSKKTVMPGKLVATFAFGSQKLYRFLHNNPMIHLDCCAWTNHTDIVRANSKMTCINTGIEIDITGQIVSDSIGATFYSGFGGQTDFMTAAPIAYDGLGKAIITMTSRTTKGQSKIVTTLSKGAGVVTTRGHTRHVVTEYGIASLGGKNSGFPMLGRLSSRLAVPITGKFPKRVTADEAVSCITSDSDIYVHPHASTPTELLDALCRHVKRNNLSRIRPAHIILQGRIPWTEKEYWGRIRSNCLFICANLRPLVNEGNADYVPVLLSDIPQMYQTGVLSADVALISITPPESSVEVNDRESMPPPPRGEPNEVEKAIGKLIAENLVEDEATLQLGIGAIPDSTLAAMKNHKDLGIHTEAVSDGVLGLIDAGVLTNVKKSVMPGKIVTSYGYGSRKFYDVVNDNPLFHFESCEWTNRPEVIRANSKMTCINACIEIDLTGQVASDSIGSTFYSGFGGQVDFISSASATYDGKGKAIIALPSRTSKGKSKIVTSLSESAGVVTTRGHVRFVVTEYGIADLGGKNVRQRAYELIKIAHPDDRQKLEKSAFQRFKCMPSL</sequence>
<gene>
    <name evidence="5" type="ORF">GCK32_004582</name>
</gene>
<dbReference type="Proteomes" id="UP001331761">
    <property type="component" value="Unassembled WGS sequence"/>
</dbReference>
<dbReference type="InterPro" id="IPR046433">
    <property type="entry name" value="ActCoA_hydro"/>
</dbReference>
<dbReference type="SUPFAM" id="SSF100950">
    <property type="entry name" value="NagB/RpiA/CoA transferase-like"/>
    <property type="match status" value="4"/>
</dbReference>
<comment type="similarity">
    <text evidence="1">Belongs to the acetyl-CoA hydrolase/transferase family.</text>
</comment>
<evidence type="ECO:0000256" key="2">
    <source>
        <dbReference type="SAM" id="MobiDB-lite"/>
    </source>
</evidence>
<dbReference type="Pfam" id="PF13336">
    <property type="entry name" value="AcetylCoA_hyd_C"/>
    <property type="match status" value="2"/>
</dbReference>
<name>A0AAN8G0Q7_TRICO</name>
<evidence type="ECO:0000259" key="4">
    <source>
        <dbReference type="Pfam" id="PF13336"/>
    </source>
</evidence>
<accession>A0AAN8G0Q7</accession>
<evidence type="ECO:0000313" key="5">
    <source>
        <dbReference type="EMBL" id="KAK5978403.1"/>
    </source>
</evidence>
<organism evidence="5 6">
    <name type="scientific">Trichostrongylus colubriformis</name>
    <name type="common">Black scour worm</name>
    <dbReference type="NCBI Taxonomy" id="6319"/>
    <lineage>
        <taxon>Eukaryota</taxon>
        <taxon>Metazoa</taxon>
        <taxon>Ecdysozoa</taxon>
        <taxon>Nematoda</taxon>
        <taxon>Chromadorea</taxon>
        <taxon>Rhabditida</taxon>
        <taxon>Rhabditina</taxon>
        <taxon>Rhabditomorpha</taxon>
        <taxon>Strongyloidea</taxon>
        <taxon>Trichostrongylidae</taxon>
        <taxon>Trichostrongylus</taxon>
    </lineage>
</organism>
<reference evidence="5 6" key="1">
    <citation type="submission" date="2019-10" db="EMBL/GenBank/DDBJ databases">
        <title>Assembly and Annotation for the nematode Trichostrongylus colubriformis.</title>
        <authorList>
            <person name="Martin J."/>
        </authorList>
    </citation>
    <scope>NUCLEOTIDE SEQUENCE [LARGE SCALE GENOMIC DNA]</scope>
    <source>
        <strain evidence="5">G859</strain>
        <tissue evidence="5">Whole worm</tissue>
    </source>
</reference>
<dbReference type="InterPro" id="IPR003702">
    <property type="entry name" value="ActCoA_hydro_N"/>
</dbReference>
<dbReference type="PANTHER" id="PTHR21432">
    <property type="entry name" value="ACETYL-COA HYDROLASE-RELATED"/>
    <property type="match status" value="1"/>
</dbReference>
<dbReference type="PANTHER" id="PTHR21432:SF13">
    <property type="entry name" value="ACETYL-COA HYDROLASE"/>
    <property type="match status" value="1"/>
</dbReference>
<dbReference type="InterPro" id="IPR026888">
    <property type="entry name" value="AcetylCoA_hyd_C"/>
</dbReference>